<dbReference type="EMBL" id="AEXC02000155">
    <property type="protein sequence ID" value="KFH17858.1"/>
    <property type="molecule type" value="Genomic_DNA"/>
</dbReference>
<proteinExistence type="predicted"/>
<protein>
    <submittedName>
        <fullName evidence="2">Ribosome biogenesis protein Nop16</fullName>
    </submittedName>
</protein>
<dbReference type="OrthoDB" id="285729at2759"/>
<gene>
    <name evidence="2" type="ORF">TGMAS_312960</name>
</gene>
<evidence type="ECO:0000313" key="2">
    <source>
        <dbReference type="EMBL" id="KFH17858.1"/>
    </source>
</evidence>
<dbReference type="VEuPathDB" id="ToxoDB:TGMAS_312960"/>
<accession>A0A086QZ26</accession>
<dbReference type="InterPro" id="IPR019002">
    <property type="entry name" value="Ribosome_biogenesis_Nop16"/>
</dbReference>
<feature type="region of interest" description="Disordered" evidence="1">
    <location>
        <begin position="177"/>
        <end position="227"/>
    </location>
</feature>
<sequence length="227" mass="26729">MKKTRKKTHRAVRRCPKNSRRLYRDLQKQMRDDVLRSKWNNRESIQKNMAKFTLQDFEHRLADDEELLRPSEEKKLNEQQLIIINKLFAKFGDDCEKMSRDTRINVFQWTTGQCRRFLRQYTSKHVCSSAKEHLLPQLTMAPTPAHETLLQQHQAAAEKRKQQVEAHIQDQLRERVGKKIKKQKTDVGASMLSESGKFTEPTMKSKPKSATMAKPQLTQKSKIKSLR</sequence>
<evidence type="ECO:0000256" key="1">
    <source>
        <dbReference type="SAM" id="MobiDB-lite"/>
    </source>
</evidence>
<dbReference type="AlphaFoldDB" id="A0A086QZ26"/>
<organism evidence="2 3">
    <name type="scientific">Toxoplasma gondii MAS</name>
    <dbReference type="NCBI Taxonomy" id="943118"/>
    <lineage>
        <taxon>Eukaryota</taxon>
        <taxon>Sar</taxon>
        <taxon>Alveolata</taxon>
        <taxon>Apicomplexa</taxon>
        <taxon>Conoidasida</taxon>
        <taxon>Coccidia</taxon>
        <taxon>Eucoccidiorida</taxon>
        <taxon>Eimeriorina</taxon>
        <taxon>Sarcocystidae</taxon>
        <taxon>Toxoplasma</taxon>
    </lineage>
</organism>
<comment type="caution">
    <text evidence="2">The sequence shown here is derived from an EMBL/GenBank/DDBJ whole genome shotgun (WGS) entry which is preliminary data.</text>
</comment>
<reference evidence="2 3" key="1">
    <citation type="submission" date="2014-04" db="EMBL/GenBank/DDBJ databases">
        <authorList>
            <person name="Sibley D."/>
            <person name="Venepally P."/>
            <person name="Karamycheva S."/>
            <person name="Hadjithomas M."/>
            <person name="Khan A."/>
            <person name="Brunk B."/>
            <person name="Roos D."/>
            <person name="Caler E."/>
            <person name="Lorenzi H."/>
        </authorList>
    </citation>
    <scope>NUCLEOTIDE SEQUENCE [LARGE SCALE GENOMIC DNA]</scope>
    <source>
        <strain evidence="2 3">MAS</strain>
    </source>
</reference>
<dbReference type="Proteomes" id="UP000028821">
    <property type="component" value="Unassembled WGS sequence"/>
</dbReference>
<evidence type="ECO:0000313" key="3">
    <source>
        <dbReference type="Proteomes" id="UP000028821"/>
    </source>
</evidence>
<dbReference type="Pfam" id="PF09420">
    <property type="entry name" value="Nop16"/>
    <property type="match status" value="1"/>
</dbReference>
<name>A0A086QZ26_TOXGO</name>